<name>A0A2A7MRZ2_MYCAG</name>
<reference evidence="1 2" key="1">
    <citation type="submission" date="2017-10" db="EMBL/GenBank/DDBJ databases">
        <title>The new phylogeny of genus Mycobacterium.</title>
        <authorList>
            <person name="Tortoli E."/>
            <person name="Trovato A."/>
            <person name="Cirillo D.M."/>
        </authorList>
    </citation>
    <scope>NUCLEOTIDE SEQUENCE [LARGE SCALE GENOMIC DNA]</scope>
    <source>
        <strain evidence="1 2">CCUG37673</strain>
    </source>
</reference>
<protein>
    <submittedName>
        <fullName evidence="1">Uncharacterized protein</fullName>
    </submittedName>
</protein>
<organism evidence="1 2">
    <name type="scientific">Mycolicibacterium agri</name>
    <name type="common">Mycobacterium agri</name>
    <dbReference type="NCBI Taxonomy" id="36811"/>
    <lineage>
        <taxon>Bacteria</taxon>
        <taxon>Bacillati</taxon>
        <taxon>Actinomycetota</taxon>
        <taxon>Actinomycetes</taxon>
        <taxon>Mycobacteriales</taxon>
        <taxon>Mycobacteriaceae</taxon>
        <taxon>Mycolicibacterium</taxon>
    </lineage>
</organism>
<keyword evidence="2" id="KW-1185">Reference proteome</keyword>
<sequence length="59" mass="6429">MVRSTIKLAGPSFIVPSAYDCLFTTMQVDAPVSFSPTPAREKGEHLTAEFPLELETTLS</sequence>
<evidence type="ECO:0000313" key="1">
    <source>
        <dbReference type="EMBL" id="PEG33898.1"/>
    </source>
</evidence>
<dbReference type="EMBL" id="PDCP01000086">
    <property type="protein sequence ID" value="PEG33898.1"/>
    <property type="molecule type" value="Genomic_DNA"/>
</dbReference>
<proteinExistence type="predicted"/>
<evidence type="ECO:0000313" key="2">
    <source>
        <dbReference type="Proteomes" id="UP000220914"/>
    </source>
</evidence>
<dbReference type="AlphaFoldDB" id="A0A2A7MRZ2"/>
<comment type="caution">
    <text evidence="1">The sequence shown here is derived from an EMBL/GenBank/DDBJ whole genome shotgun (WGS) entry which is preliminary data.</text>
</comment>
<gene>
    <name evidence="1" type="ORF">CQY20_28225</name>
</gene>
<accession>A0A2A7MRZ2</accession>
<dbReference type="Proteomes" id="UP000220914">
    <property type="component" value="Unassembled WGS sequence"/>
</dbReference>